<dbReference type="PANTHER" id="PTHR43476">
    <property type="entry name" value="3-(3-HYDROXY-PHENYL)PROPIONATE/3-HYDROXYCINNAMIC ACID HYDROXYLASE"/>
    <property type="match status" value="1"/>
</dbReference>
<gene>
    <name evidence="3" type="ORF">R3P96_07065</name>
</gene>
<dbReference type="GO" id="GO:0004497">
    <property type="term" value="F:monooxygenase activity"/>
    <property type="evidence" value="ECO:0007669"/>
    <property type="project" value="UniProtKB-KW"/>
</dbReference>
<comment type="caution">
    <text evidence="3">The sequence shown here is derived from an EMBL/GenBank/DDBJ whole genome shotgun (WGS) entry which is preliminary data.</text>
</comment>
<dbReference type="Gene3D" id="3.50.50.60">
    <property type="entry name" value="FAD/NAD(P)-binding domain"/>
    <property type="match status" value="1"/>
</dbReference>
<dbReference type="Proteomes" id="UP001185755">
    <property type="component" value="Unassembled WGS sequence"/>
</dbReference>
<evidence type="ECO:0000259" key="2">
    <source>
        <dbReference type="Pfam" id="PF01494"/>
    </source>
</evidence>
<keyword evidence="4" id="KW-1185">Reference proteome</keyword>
<proteinExistence type="predicted"/>
<sequence length="556" mass="59801">MTDPDSPAARDTEVSNPMDTVFDADVLVIGAGPTGLTSASLLADQGLTVILVEKHTGTTDEPRAISITDETLRVMAQIGIMDRLAPEMLMDTGSRYFGRRGQLLAEVHPGTPTLGHPRKSQFDQPVLEKLLLDAARGRPNIDLRFDTETVAITNHDAYADIEVVDPTGTGNIRTRWVVACDGGKSPTRSQLGIEMEGSTQVEKWIVIDIVGAEEHERFADFHCNGTRPGVVVPGVEGRCRFEFMLLPGESEQDMITPAAIDELLRPLVGRPVRPADIRRAAVYVAHQRIALDYRRGRVLLAGDAAHLMPPFAGQGLNAGIRDAANLAWKVASDVEGHGTGALIGTYQTERRPHAAQMVKLSHRIGRIVMSTSPVVTIIRDALITASGVVPAAKRWITAMKFLRQPHFTTGCVVPPAPALPSSVAYLVGRSLPQPVVTLADETTVPLDSVLGDGWSLLRFPIDADGAVEIVRLGGPASSSYDIASKATVVHDPTGAFPPSTDRPFTLIVRPDHYVAAAYTPDREHDVLTALAAFVPGLADTSTHLPESRFGTTTTNH</sequence>
<organism evidence="3 4">
    <name type="scientific">Rhodococcoides yunnanense</name>
    <dbReference type="NCBI Taxonomy" id="278209"/>
    <lineage>
        <taxon>Bacteria</taxon>
        <taxon>Bacillati</taxon>
        <taxon>Actinomycetota</taxon>
        <taxon>Actinomycetes</taxon>
        <taxon>Mycobacteriales</taxon>
        <taxon>Nocardiaceae</taxon>
        <taxon>Rhodococcoides</taxon>
    </lineage>
</organism>
<dbReference type="InterPro" id="IPR036188">
    <property type="entry name" value="FAD/NAD-bd_sf"/>
</dbReference>
<dbReference type="Pfam" id="PF01494">
    <property type="entry name" value="FAD_binding_3"/>
    <property type="match status" value="1"/>
</dbReference>
<dbReference type="InterPro" id="IPR050631">
    <property type="entry name" value="PheA/TfdB_FAD_monoxygenase"/>
</dbReference>
<name>A0ABU4BAF1_9NOCA</name>
<dbReference type="Gene3D" id="3.30.70.2450">
    <property type="match status" value="1"/>
</dbReference>
<accession>A0ABU4BAF1</accession>
<dbReference type="RefSeq" id="WP_317563786.1">
    <property type="nucleotide sequence ID" value="NZ_JAWLJX010000001.1"/>
</dbReference>
<evidence type="ECO:0000313" key="4">
    <source>
        <dbReference type="Proteomes" id="UP001185755"/>
    </source>
</evidence>
<dbReference type="PANTHER" id="PTHR43476:SF3">
    <property type="entry name" value="FAD-BINDING MONOOXYGENASE"/>
    <property type="match status" value="1"/>
</dbReference>
<dbReference type="SUPFAM" id="SSF51905">
    <property type="entry name" value="FAD/NAD(P)-binding domain"/>
    <property type="match status" value="1"/>
</dbReference>
<keyword evidence="3" id="KW-0503">Monooxygenase</keyword>
<evidence type="ECO:0000313" key="3">
    <source>
        <dbReference type="EMBL" id="MDV6261098.1"/>
    </source>
</evidence>
<protein>
    <submittedName>
        <fullName evidence="3">FAD-dependent monooxygenase</fullName>
    </submittedName>
</protein>
<reference evidence="3 4" key="1">
    <citation type="submission" date="2023-10" db="EMBL/GenBank/DDBJ databases">
        <title>Development of a sustainable strategy for remediation of hydrocarbon-contaminated territories based on the waste exchange concept.</title>
        <authorList>
            <person name="Krivoruchko A."/>
        </authorList>
    </citation>
    <scope>NUCLEOTIDE SEQUENCE [LARGE SCALE GENOMIC DNA]</scope>
    <source>
        <strain evidence="3 4">IEGM 1323</strain>
    </source>
</reference>
<feature type="domain" description="FAD-binding" evidence="2">
    <location>
        <begin position="23"/>
        <end position="360"/>
    </location>
</feature>
<dbReference type="EMBL" id="JAWLJX010000001">
    <property type="protein sequence ID" value="MDV6261098.1"/>
    <property type="molecule type" value="Genomic_DNA"/>
</dbReference>
<dbReference type="InterPro" id="IPR002938">
    <property type="entry name" value="FAD-bd"/>
</dbReference>
<evidence type="ECO:0000256" key="1">
    <source>
        <dbReference type="ARBA" id="ARBA00023002"/>
    </source>
</evidence>
<keyword evidence="1" id="KW-0560">Oxidoreductase</keyword>
<dbReference type="PRINTS" id="PR00420">
    <property type="entry name" value="RNGMNOXGNASE"/>
</dbReference>